<feature type="region of interest" description="Disordered" evidence="1">
    <location>
        <begin position="184"/>
        <end position="209"/>
    </location>
</feature>
<dbReference type="Proteomes" id="UP000789759">
    <property type="component" value="Unassembled WGS sequence"/>
</dbReference>
<accession>A0A9N9GYB5</accession>
<dbReference type="EMBL" id="CAJVQA010006624">
    <property type="protein sequence ID" value="CAG8643619.1"/>
    <property type="molecule type" value="Genomic_DNA"/>
</dbReference>
<organism evidence="2 3">
    <name type="scientific">Cetraspora pellucida</name>
    <dbReference type="NCBI Taxonomy" id="1433469"/>
    <lineage>
        <taxon>Eukaryota</taxon>
        <taxon>Fungi</taxon>
        <taxon>Fungi incertae sedis</taxon>
        <taxon>Mucoromycota</taxon>
        <taxon>Glomeromycotina</taxon>
        <taxon>Glomeromycetes</taxon>
        <taxon>Diversisporales</taxon>
        <taxon>Gigasporaceae</taxon>
        <taxon>Cetraspora</taxon>
    </lineage>
</organism>
<gene>
    <name evidence="2" type="ORF">CPELLU_LOCUS8978</name>
</gene>
<dbReference type="OrthoDB" id="2349664at2759"/>
<evidence type="ECO:0000256" key="1">
    <source>
        <dbReference type="SAM" id="MobiDB-lite"/>
    </source>
</evidence>
<sequence>MSSPFLPTDCLLLIFEEFKYDKPSLHSCLLVNRLWCQIAVRFLWCHPFRLLYSCKDSPCKCSNEKRQSQAKNLIETYMSVIIYQNKNSLIKKQIIPSQVTAPVFNYLDFLQNLDLLELSATIHDGMNPKQLSENSKKHQFPSISQWCQFIRVPSVDIHSDHLNNKNNKKKADFYAVLQFLSTSKHSSNSTNSSNSSTNSSTSTRVNKSTEMSADRIAHIFCKIFSKRCPKLHQLSVDLVSRRCNLDEFTCNSLNSRLSGFSTKFFRPKLNHISQLTHLICTTKISKRDLFTTLAKVAHNISKLDVCIDYLDHNQYFCERIIDVSYVELEALSLSTLIKSQKRLTHLSLHTFPAGLQAICSAIHLHSNSLRSLSFVGVFFYGWEILPILAPLRKLEKLHCDSCHFQLVFELTPEPHPPVHLKFPVISILDMSNSYVEPQIMKYILNASSRKLQYLDLGRKIQDPKSPDDSTIMFGSVANKFTELKCLKTSFHETEISQLLSVFENCKKLETFILCQLESLNSHGMNELLKNLTNFRLPNLKHFGIIGSNYVFSPSNLQTFLSSLNEDGGINLKTLEISTSNCFNNEHLKVIIEYAVDVKSLNKLDLKVYRELNKDLVKQACEKVKDVKYELWNVEEQKWQNKL</sequence>
<evidence type="ECO:0000313" key="3">
    <source>
        <dbReference type="Proteomes" id="UP000789759"/>
    </source>
</evidence>
<protein>
    <submittedName>
        <fullName evidence="2">19172_t:CDS:1</fullName>
    </submittedName>
</protein>
<proteinExistence type="predicted"/>
<name>A0A9N9GYB5_9GLOM</name>
<dbReference type="SUPFAM" id="SSF52047">
    <property type="entry name" value="RNI-like"/>
    <property type="match status" value="1"/>
</dbReference>
<dbReference type="Gene3D" id="3.80.10.10">
    <property type="entry name" value="Ribonuclease Inhibitor"/>
    <property type="match status" value="1"/>
</dbReference>
<comment type="caution">
    <text evidence="2">The sequence shown here is derived from an EMBL/GenBank/DDBJ whole genome shotgun (WGS) entry which is preliminary data.</text>
</comment>
<dbReference type="InterPro" id="IPR032675">
    <property type="entry name" value="LRR_dom_sf"/>
</dbReference>
<keyword evidence="3" id="KW-1185">Reference proteome</keyword>
<dbReference type="AlphaFoldDB" id="A0A9N9GYB5"/>
<evidence type="ECO:0000313" key="2">
    <source>
        <dbReference type="EMBL" id="CAG8643619.1"/>
    </source>
</evidence>
<reference evidence="2" key="1">
    <citation type="submission" date="2021-06" db="EMBL/GenBank/DDBJ databases">
        <authorList>
            <person name="Kallberg Y."/>
            <person name="Tangrot J."/>
            <person name="Rosling A."/>
        </authorList>
    </citation>
    <scope>NUCLEOTIDE SEQUENCE</scope>
    <source>
        <strain evidence="2">FL966</strain>
    </source>
</reference>